<evidence type="ECO:0000256" key="4">
    <source>
        <dbReference type="ARBA" id="ARBA00022490"/>
    </source>
</evidence>
<evidence type="ECO:0000313" key="16">
    <source>
        <dbReference type="Proteomes" id="UP000274100"/>
    </source>
</evidence>
<dbReference type="GO" id="GO:0009383">
    <property type="term" value="F:rRNA (cytosine-C5-)-methyltransferase activity"/>
    <property type="evidence" value="ECO:0007669"/>
    <property type="project" value="TreeGrafter"/>
</dbReference>
<gene>
    <name evidence="15" type="primary">rsmB</name>
    <name evidence="15" type="ORF">NCTC10297_00514</name>
</gene>
<comment type="similarity">
    <text evidence="13">Belongs to the class I-like SAM-binding methyltransferase superfamily. RsmB/NOP family.</text>
</comment>
<dbReference type="SUPFAM" id="SSF53335">
    <property type="entry name" value="S-adenosyl-L-methionine-dependent methyltransferases"/>
    <property type="match status" value="1"/>
</dbReference>
<comment type="subcellular location">
    <subcellularLocation>
        <location evidence="2">Cytoplasm</location>
    </subcellularLocation>
</comment>
<dbReference type="InterPro" id="IPR029063">
    <property type="entry name" value="SAM-dependent_MTases_sf"/>
</dbReference>
<comment type="function">
    <text evidence="1">Specifically methylates the cytosine at position 967 (m5C967) of 16S rRNA.</text>
</comment>
<keyword evidence="4" id="KW-0963">Cytoplasm</keyword>
<evidence type="ECO:0000256" key="10">
    <source>
        <dbReference type="ARBA" id="ARBA00030399"/>
    </source>
</evidence>
<comment type="catalytic activity">
    <reaction evidence="12">
        <text>cytidine(967) in 16S rRNA + S-adenosyl-L-methionine = 5-methylcytidine(967) in 16S rRNA + S-adenosyl-L-homocysteine + H(+)</text>
        <dbReference type="Rhea" id="RHEA:42748"/>
        <dbReference type="Rhea" id="RHEA-COMP:10219"/>
        <dbReference type="Rhea" id="RHEA-COMP:10220"/>
        <dbReference type="ChEBI" id="CHEBI:15378"/>
        <dbReference type="ChEBI" id="CHEBI:57856"/>
        <dbReference type="ChEBI" id="CHEBI:59789"/>
        <dbReference type="ChEBI" id="CHEBI:74483"/>
        <dbReference type="ChEBI" id="CHEBI:82748"/>
        <dbReference type="EC" id="2.1.1.176"/>
    </reaction>
</comment>
<evidence type="ECO:0000259" key="14">
    <source>
        <dbReference type="PROSITE" id="PS51686"/>
    </source>
</evidence>
<dbReference type="GO" id="GO:0006355">
    <property type="term" value="P:regulation of DNA-templated transcription"/>
    <property type="evidence" value="ECO:0007669"/>
    <property type="project" value="InterPro"/>
</dbReference>
<keyword evidence="7 13" id="KW-0808">Transferase</keyword>
<dbReference type="Gene3D" id="3.40.50.150">
    <property type="entry name" value="Vaccinia Virus protein VP39"/>
    <property type="match status" value="1"/>
</dbReference>
<feature type="binding site" evidence="13">
    <location>
        <position position="285"/>
    </location>
    <ligand>
        <name>S-adenosyl-L-methionine</name>
        <dbReference type="ChEBI" id="CHEBI:59789"/>
    </ligand>
</feature>
<organism evidence="15 16">
    <name type="scientific">Moraxella cuniculi</name>
    <dbReference type="NCBI Taxonomy" id="34061"/>
    <lineage>
        <taxon>Bacteria</taxon>
        <taxon>Pseudomonadati</taxon>
        <taxon>Pseudomonadota</taxon>
        <taxon>Gammaproteobacteria</taxon>
        <taxon>Moraxellales</taxon>
        <taxon>Moraxellaceae</taxon>
        <taxon>Moraxella</taxon>
    </lineage>
</organism>
<dbReference type="RefSeq" id="WP_126329869.1">
    <property type="nucleotide sequence ID" value="NZ_LR134343.1"/>
</dbReference>
<feature type="domain" description="SAM-dependent MTase RsmB/NOP-type" evidence="14">
    <location>
        <begin position="166"/>
        <end position="444"/>
    </location>
</feature>
<dbReference type="InterPro" id="IPR001678">
    <property type="entry name" value="MeTrfase_RsmB-F_NOP2_dom"/>
</dbReference>
<evidence type="ECO:0000256" key="6">
    <source>
        <dbReference type="ARBA" id="ARBA00022603"/>
    </source>
</evidence>
<sequence>MTDNLKKLSNDSLSTRTKVVTIIEEILNGKSLSLLLDTLLASVSFSDKPFAHELLMGTLRQWWALTRIAESLAKKSIDDHAVLAVLNIGLYQLLYMNTADYAAIHNTVEALKQLNKSYAVGFVNAILRKVQQSLAKYQKKAQKNHSLPNWLAKQLKQDWPLVYNELSLSLRHSAAIFLRVNEQKVSIDKYSEILNSNGISHSIIFLGYEHHQTIRLDSPVQIATLPYFEQGWVSVQDMHAQLSAFLLKPSLSTQGKRVLDMCCAPGGKTAHLLEKFHMKHIVAIDCDESRLNRVHENLNRLNLNQQNITIMAADGTSWQDKSLFDVILLDAPCTATGVIRRHPDIALLRQEADVLTTCELQAKILQNTWRQLKTGGVLLYVTCSILKAENELQIIDFIKKNTDAQATPFVLDLPNQIKQTVGYQCLPLDRFGGDGFYYVMLTKCAT</sequence>
<dbReference type="KEGG" id="mcun:NCTC10297_00514"/>
<dbReference type="InterPro" id="IPR049560">
    <property type="entry name" value="MeTrfase_RsmB-F_NOP2_cat"/>
</dbReference>
<feature type="binding site" evidence="13">
    <location>
        <begin position="262"/>
        <end position="268"/>
    </location>
    <ligand>
        <name>S-adenosyl-L-methionine</name>
        <dbReference type="ChEBI" id="CHEBI:59789"/>
    </ligand>
</feature>
<protein>
    <recommendedName>
        <fullName evidence="3">16S rRNA (cytosine(967)-C(5))-methyltransferase</fullName>
        <ecNumber evidence="3">2.1.1.176</ecNumber>
    </recommendedName>
    <alternativeName>
        <fullName evidence="10">16S rRNA m5C967 methyltransferase</fullName>
    </alternativeName>
    <alternativeName>
        <fullName evidence="11">rRNA (cytosine-C(5)-)-methyltransferase RsmB</fullName>
    </alternativeName>
</protein>
<evidence type="ECO:0000256" key="5">
    <source>
        <dbReference type="ARBA" id="ARBA00022552"/>
    </source>
</evidence>
<dbReference type="Gene3D" id="3.30.70.1170">
    <property type="entry name" value="Sun protein, domain 3"/>
    <property type="match status" value="1"/>
</dbReference>
<dbReference type="Pfam" id="PF01189">
    <property type="entry name" value="Methyltr_RsmB-F"/>
    <property type="match status" value="1"/>
</dbReference>
<dbReference type="SUPFAM" id="SSF48013">
    <property type="entry name" value="NusB-like"/>
    <property type="match status" value="1"/>
</dbReference>
<dbReference type="AlphaFoldDB" id="A0A3S5EFU5"/>
<dbReference type="GO" id="GO:0070475">
    <property type="term" value="P:rRNA base methylation"/>
    <property type="evidence" value="ECO:0007669"/>
    <property type="project" value="TreeGrafter"/>
</dbReference>
<evidence type="ECO:0000313" key="15">
    <source>
        <dbReference type="EMBL" id="VEG12586.1"/>
    </source>
</evidence>
<feature type="active site" description="Nucleophile" evidence="13">
    <location>
        <position position="383"/>
    </location>
</feature>
<dbReference type="Gene3D" id="1.10.940.10">
    <property type="entry name" value="NusB-like"/>
    <property type="match status" value="1"/>
</dbReference>
<dbReference type="GO" id="GO:0003723">
    <property type="term" value="F:RNA binding"/>
    <property type="evidence" value="ECO:0007669"/>
    <property type="project" value="UniProtKB-UniRule"/>
</dbReference>
<evidence type="ECO:0000256" key="8">
    <source>
        <dbReference type="ARBA" id="ARBA00022691"/>
    </source>
</evidence>
<dbReference type="InterPro" id="IPR023267">
    <property type="entry name" value="RCMT"/>
</dbReference>
<dbReference type="PANTHER" id="PTHR22807:SF61">
    <property type="entry name" value="NOL1_NOP2_SUN FAMILY PROTEIN _ ANTITERMINATION NUSB DOMAIN-CONTAINING PROTEIN"/>
    <property type="match status" value="1"/>
</dbReference>
<dbReference type="Pfam" id="PF01029">
    <property type="entry name" value="NusB"/>
    <property type="match status" value="1"/>
</dbReference>
<evidence type="ECO:0000256" key="11">
    <source>
        <dbReference type="ARBA" id="ARBA00031088"/>
    </source>
</evidence>
<evidence type="ECO:0000256" key="12">
    <source>
        <dbReference type="ARBA" id="ARBA00047283"/>
    </source>
</evidence>
<dbReference type="InterPro" id="IPR004573">
    <property type="entry name" value="rRNA_ssu_MeTfrase_B"/>
</dbReference>
<keyword evidence="6 13" id="KW-0489">Methyltransferase</keyword>
<dbReference type="NCBIfam" id="NF008149">
    <property type="entry name" value="PRK10901.1"/>
    <property type="match status" value="1"/>
</dbReference>
<dbReference type="OrthoDB" id="9810297at2"/>
<dbReference type="NCBIfam" id="TIGR00563">
    <property type="entry name" value="rsmB"/>
    <property type="match status" value="1"/>
</dbReference>
<accession>A0A3S5EFU5</accession>
<dbReference type="InterPro" id="IPR054728">
    <property type="entry name" value="RsmB-like_ferredoxin"/>
</dbReference>
<dbReference type="Proteomes" id="UP000274100">
    <property type="component" value="Chromosome"/>
</dbReference>
<dbReference type="EMBL" id="LR134343">
    <property type="protein sequence ID" value="VEG12586.1"/>
    <property type="molecule type" value="Genomic_DNA"/>
</dbReference>
<dbReference type="InterPro" id="IPR035926">
    <property type="entry name" value="NusB-like_sf"/>
</dbReference>
<evidence type="ECO:0000256" key="3">
    <source>
        <dbReference type="ARBA" id="ARBA00012140"/>
    </source>
</evidence>
<dbReference type="PRINTS" id="PR02008">
    <property type="entry name" value="RCMTFAMILY"/>
</dbReference>
<dbReference type="InterPro" id="IPR006027">
    <property type="entry name" value="NusB_RsmB_TIM44"/>
</dbReference>
<proteinExistence type="inferred from homology"/>
<dbReference type="PROSITE" id="PS51686">
    <property type="entry name" value="SAM_MT_RSMB_NOP"/>
    <property type="match status" value="1"/>
</dbReference>
<evidence type="ECO:0000256" key="1">
    <source>
        <dbReference type="ARBA" id="ARBA00002724"/>
    </source>
</evidence>
<feature type="binding site" evidence="13">
    <location>
        <position position="330"/>
    </location>
    <ligand>
        <name>S-adenosyl-L-methionine</name>
        <dbReference type="ChEBI" id="CHEBI:59789"/>
    </ligand>
</feature>
<feature type="binding site" evidence="13">
    <location>
        <position position="314"/>
    </location>
    <ligand>
        <name>S-adenosyl-L-methionine</name>
        <dbReference type="ChEBI" id="CHEBI:59789"/>
    </ligand>
</feature>
<dbReference type="Pfam" id="PF22458">
    <property type="entry name" value="RsmF-B_ferredox"/>
    <property type="match status" value="1"/>
</dbReference>
<keyword evidence="9 13" id="KW-0694">RNA-binding</keyword>
<evidence type="ECO:0000256" key="7">
    <source>
        <dbReference type="ARBA" id="ARBA00022679"/>
    </source>
</evidence>
<dbReference type="PANTHER" id="PTHR22807">
    <property type="entry name" value="NOP2 YEAST -RELATED NOL1/NOP2/FMU SUN DOMAIN-CONTAINING"/>
    <property type="match status" value="1"/>
</dbReference>
<evidence type="ECO:0000256" key="9">
    <source>
        <dbReference type="ARBA" id="ARBA00022884"/>
    </source>
</evidence>
<evidence type="ECO:0000256" key="2">
    <source>
        <dbReference type="ARBA" id="ARBA00004496"/>
    </source>
</evidence>
<dbReference type="CDD" id="cd02440">
    <property type="entry name" value="AdoMet_MTases"/>
    <property type="match status" value="1"/>
</dbReference>
<dbReference type="EC" id="2.1.1.176" evidence="3"/>
<keyword evidence="5" id="KW-0698">rRNA processing</keyword>
<evidence type="ECO:0000256" key="13">
    <source>
        <dbReference type="PROSITE-ProRule" id="PRU01023"/>
    </source>
</evidence>
<name>A0A3S5EFU5_9GAMM</name>
<keyword evidence="8 13" id="KW-0949">S-adenosyl-L-methionine</keyword>
<dbReference type="GO" id="GO:0005829">
    <property type="term" value="C:cytosol"/>
    <property type="evidence" value="ECO:0007669"/>
    <property type="project" value="TreeGrafter"/>
</dbReference>
<reference evidence="15 16" key="1">
    <citation type="submission" date="2018-12" db="EMBL/GenBank/DDBJ databases">
        <authorList>
            <consortium name="Pathogen Informatics"/>
        </authorList>
    </citation>
    <scope>NUCLEOTIDE SEQUENCE [LARGE SCALE GENOMIC DNA]</scope>
    <source>
        <strain evidence="15 16">NCTC10297</strain>
    </source>
</reference>